<dbReference type="EMBL" id="GBRH01269679">
    <property type="protein sequence ID" value="JAD28216.1"/>
    <property type="molecule type" value="Transcribed_RNA"/>
</dbReference>
<dbReference type="AlphaFoldDB" id="A0A0A8YPM0"/>
<sequence length="34" mass="3852">MDLTTTFHKQVFGELSICSVPVDNCRNHSLLRCS</sequence>
<evidence type="ECO:0000313" key="1">
    <source>
        <dbReference type="EMBL" id="JAD28216.1"/>
    </source>
</evidence>
<organism evidence="1">
    <name type="scientific">Arundo donax</name>
    <name type="common">Giant reed</name>
    <name type="synonym">Donax arundinaceus</name>
    <dbReference type="NCBI Taxonomy" id="35708"/>
    <lineage>
        <taxon>Eukaryota</taxon>
        <taxon>Viridiplantae</taxon>
        <taxon>Streptophyta</taxon>
        <taxon>Embryophyta</taxon>
        <taxon>Tracheophyta</taxon>
        <taxon>Spermatophyta</taxon>
        <taxon>Magnoliopsida</taxon>
        <taxon>Liliopsida</taxon>
        <taxon>Poales</taxon>
        <taxon>Poaceae</taxon>
        <taxon>PACMAD clade</taxon>
        <taxon>Arundinoideae</taxon>
        <taxon>Arundineae</taxon>
        <taxon>Arundo</taxon>
    </lineage>
</organism>
<protein>
    <submittedName>
        <fullName evidence="1">Uncharacterized protein</fullName>
    </submittedName>
</protein>
<reference evidence="1" key="1">
    <citation type="submission" date="2014-09" db="EMBL/GenBank/DDBJ databases">
        <authorList>
            <person name="Magalhaes I.L.F."/>
            <person name="Oliveira U."/>
            <person name="Santos F.R."/>
            <person name="Vidigal T.H.D.A."/>
            <person name="Brescovit A.D."/>
            <person name="Santos A.J."/>
        </authorList>
    </citation>
    <scope>NUCLEOTIDE SEQUENCE</scope>
    <source>
        <tissue evidence="1">Shoot tissue taken approximately 20 cm above the soil surface</tissue>
    </source>
</reference>
<name>A0A0A8YPM0_ARUDO</name>
<proteinExistence type="predicted"/>
<accession>A0A0A8YPM0</accession>
<reference evidence="1" key="2">
    <citation type="journal article" date="2015" name="Data Brief">
        <title>Shoot transcriptome of the giant reed, Arundo donax.</title>
        <authorList>
            <person name="Barrero R.A."/>
            <person name="Guerrero F.D."/>
            <person name="Moolhuijzen P."/>
            <person name="Goolsby J.A."/>
            <person name="Tidwell J."/>
            <person name="Bellgard S.E."/>
            <person name="Bellgard M.I."/>
        </authorList>
    </citation>
    <scope>NUCLEOTIDE SEQUENCE</scope>
    <source>
        <tissue evidence="1">Shoot tissue taken approximately 20 cm above the soil surface</tissue>
    </source>
</reference>